<reference evidence="2" key="22">
    <citation type="journal article" date="1999" name="J. Virol.">
        <title>Myxoma virus encodes an alpha2,3-sialyltransferase that enhances virulence.</title>
        <authorList>
            <person name="Jackson R.J."/>
            <person name="Hall D.F."/>
            <person name="Kerr P.J."/>
        </authorList>
    </citation>
    <scope>NUCLEOTIDE SEQUENCE [LARGE SCALE GENOMIC DNA]</scope>
    <source>
        <strain evidence="2">Kasza</strain>
    </source>
</reference>
<dbReference type="KEGG" id="vg:1486968"/>
<reference evidence="2" key="7">
    <citation type="journal article" date="1990" name="Virology">
        <title>Identification and DNA sequence of the Shope fibroma virus DNA topoisomerase gene.</title>
        <authorList>
            <person name="Upton C."/>
            <person name="Opgenorth A."/>
            <person name="Traktman P."/>
            <person name="McFadden G."/>
        </authorList>
    </citation>
    <scope>NUCLEOTIDE SEQUENCE [LARGE SCALE GENOMIC DNA]</scope>
    <source>
        <strain evidence="2">Kasza</strain>
    </source>
</reference>
<organism evidence="2">
    <name type="scientific">Rabbit fibroma virus (strain Kasza)</name>
    <name type="common">RFV</name>
    <name type="synonym">Shope fibroma virus (strain Kasza)</name>
    <dbReference type="NCBI Taxonomy" id="10272"/>
    <lineage>
        <taxon>Viruses</taxon>
        <taxon>Varidnaviria</taxon>
        <taxon>Bamfordvirae</taxon>
        <taxon>Nucleocytoviricota</taxon>
        <taxon>Pokkesviricetes</taxon>
        <taxon>Chitovirales</taxon>
        <taxon>Poxviridae</taxon>
        <taxon>Chordopoxvirinae</taxon>
        <taxon>Leporipoxvirus</taxon>
        <taxon>Leporipoxvirus shope</taxon>
        <taxon>Rabbit fibroma virus</taxon>
    </lineage>
</organism>
<reference evidence="1 2" key="12">
    <citation type="journal article" date="1991" name="Virology">
        <title>Sequence and analysis of a portion of the genomes of Shope fibroma virus and malignant rabbit fibroma virus that is important for viral replication in lymphocytes.</title>
        <authorList>
            <person name="Strayer D.S."/>
            <person name="Jerng H.H."/>
            <person name="O'Connor K."/>
        </authorList>
    </citation>
    <scope>NUCLEOTIDE SEQUENCE [LARGE SCALE GENOMIC DNA]</scope>
    <source>
        <strain evidence="1 2">Kasza</strain>
    </source>
</reference>
<dbReference type="Proteomes" id="UP000000868">
    <property type="component" value="Segment"/>
</dbReference>
<reference evidence="2" key="4">
    <citation type="journal article" date="1986" name="Virology">
        <title>Tumorigenic poxviruses: analysis of viral DNA sequences implicated in the tumorigenicity of Shope fibroma virus and malignant rabbit virus.</title>
        <authorList>
            <person name="Upton C."/>
            <person name="McFadden G."/>
        </authorList>
    </citation>
    <scope>NUCLEOTIDE SEQUENCE [LARGE SCALE GENOMIC DNA]</scope>
    <source>
        <strain evidence="2">Kasza</strain>
    </source>
</reference>
<reference evidence="2" key="18">
    <citation type="journal article" date="1995" name="Virology">
        <title>Myxoma virus and Shope fibroma virus encode dual-specificity tyrosine/serine phosphatases which are essential for virus viability.</title>
        <authorList>
            <person name="Mossman K."/>
            <person name="Ostergaard H."/>
            <person name="Upton C."/>
            <person name="McFadden G."/>
        </authorList>
    </citation>
    <scope>NUCLEOTIDE SEQUENCE [LARGE SCALE GENOMIC DNA]</scope>
    <source>
        <strain evidence="2">Kasza</strain>
    </source>
</reference>
<reference evidence="2" key="3">
    <citation type="journal article" date="1986" name="Mol. Cell. Biol.">
        <title>DNA sequence homology between the terminal inverted repeats of Shope fibroma virus and an endogenous cellular plasmid species.</title>
        <authorList>
            <person name="Upton C."/>
            <person name="McFadden G."/>
        </authorList>
    </citation>
    <scope>NUCLEOTIDE SEQUENCE [LARGE SCALE GENOMIC DNA]</scope>
    <source>
        <strain evidence="2">Kasza</strain>
    </source>
</reference>
<keyword evidence="2" id="KW-1185">Reference proteome</keyword>
<reference evidence="2" key="6">
    <citation type="journal article" date="1988" name="Virology">
        <title>Tumorigenic poxviruses: fine analysis of the recombination junctions in malignant rabbit fibroma virus, a recombinant between Shope fibroma virus and myxoma virus.</title>
        <authorList>
            <person name="Upton C."/>
            <person name="Macen J.L."/>
            <person name="Maranchuk R.A."/>
            <person name="DeLange A.M."/>
            <person name="McFadden G."/>
        </authorList>
    </citation>
    <scope>NUCLEOTIDE SEQUENCE [LARGE SCALE GENOMIC DNA]</scope>
    <source>
        <strain evidence="2">Kasza</strain>
    </source>
</reference>
<reference evidence="1 2" key="1">
    <citation type="journal article" date="1984" name="J. Virol.">
        <title>Tumorigenic poxviruses: construction of the composite physical map of the Shope fibroma virus genome.</title>
        <authorList>
            <person name="Delange A.M."/>
            <person name="Macaulay C."/>
            <person name="Block W."/>
            <person name="Mueller T."/>
            <person name="McFadden G."/>
        </authorList>
    </citation>
    <scope>NUCLEOTIDE SEQUENCE [LARGE SCALE GENOMIC DNA]</scope>
    <source>
        <strain evidence="1 2">Kasza</strain>
    </source>
</reference>
<evidence type="ECO:0000313" key="1">
    <source>
        <dbReference type="EMBL" id="AAF18007.1"/>
    </source>
</evidence>
<reference evidence="2" key="13">
    <citation type="journal article" date="1992" name="J. Gen. Virol.">
        <title>Nucleotide sequence analysis of a unique near-terminal region of the tumorigenic poxvirus, Shope fibroma virus.</title>
        <authorList>
            <person name="Massung R.F."/>
            <person name="McFadden G."/>
            <person name="Moyer R.W."/>
        </authorList>
    </citation>
    <scope>NUCLEOTIDE SEQUENCE [LARGE SCALE GENOMIC DNA]</scope>
    <source>
        <strain evidence="2">Kasza</strain>
    </source>
</reference>
<reference evidence="2" key="21">
    <citation type="journal article" date="1999" name="J. Mol. Biol.">
        <title>Shope fibroma virus DNA topoisomerase catalyses holliday junction resolution and hairpin formation in vitro.</title>
        <authorList>
            <person name="Palaniyar N."/>
            <person name="Gerasimopoulos E."/>
            <person name="Evans D.H."/>
        </authorList>
    </citation>
    <scope>NUCLEOTIDE SEQUENCE [LARGE SCALE GENOMIC DNA]</scope>
    <source>
        <strain evidence="2">Kasza</strain>
    </source>
</reference>
<reference evidence="2" key="20">
    <citation type="journal article" date="1997" name="Virology">
        <title>The T1/35kDa family of poxvirus-secreted proteins bind chemokines and modulate leukocyte influx into virus-infected tissues.</title>
        <authorList>
            <person name="Graham K.A."/>
            <person name="Lalani A.S."/>
            <person name="Macen J.L."/>
            <person name="Ness T.L."/>
            <person name="Barry M."/>
            <person name="Liu L.Y."/>
            <person name="Lucas A."/>
            <person name="Clark-Lewis I."/>
            <person name="Moyer R.W."/>
            <person name="McFadden G."/>
        </authorList>
    </citation>
    <scope>NUCLEOTIDE SEQUENCE [LARGE SCALE GENOMIC DNA]</scope>
    <source>
        <strain evidence="2">Kasza</strain>
    </source>
</reference>
<reference evidence="2" key="19">
    <citation type="journal article" date="1995" name="Virology">
        <title>Species specificity of ectromelia virus and vaccinia virus interferon-gamma binding proteins.</title>
        <authorList>
            <person name="Mossman K."/>
            <person name="Upton C."/>
            <person name="Buller R.M."/>
            <person name="McFadden G."/>
        </authorList>
    </citation>
    <scope>NUCLEOTIDE SEQUENCE [LARGE SCALE GENOMIC DNA]</scope>
    <source>
        <strain evidence="2">Kasza</strain>
    </source>
</reference>
<reference evidence="2" key="9">
    <citation type="journal article" date="1990" name="Virology">
        <title>Tumorigenic poxviruses: characterization of the expression of an epidermal growth factor related gene in Shope fibroma virus.</title>
        <authorList>
            <person name="Chang W."/>
            <person name="Macaulay C."/>
            <person name="Hu S.L."/>
            <person name="Tam J.P."/>
            <person name="McFadden G."/>
        </authorList>
    </citation>
    <scope>NUCLEOTIDE SEQUENCE [LARGE SCALE GENOMIC DNA]</scope>
    <source>
        <strain evidence="2">Kasza</strain>
    </source>
</reference>
<evidence type="ECO:0000313" key="2">
    <source>
        <dbReference type="Proteomes" id="UP000000868"/>
    </source>
</evidence>
<reference evidence="2" key="10">
    <citation type="journal article" date="1991" name="Biochem. Biophys. Res. Commun.">
        <title>T2 open reading frame from the Shope fibroma virus encodes a soluble form of the TNF receptor.</title>
        <authorList>
            <person name="Smith C.A."/>
            <person name="Davis T."/>
            <person name="Wignall J.M."/>
            <person name="Din W.S."/>
            <person name="Farrah T."/>
            <person name="Upton C."/>
            <person name="McFadden G."/>
            <person name="Goodwin R.G."/>
        </authorList>
    </citation>
    <scope>NUCLEOTIDE SEQUENCE [LARGE SCALE GENOMIC DNA]</scope>
    <source>
        <strain evidence="2">Kasza</strain>
    </source>
</reference>
<reference evidence="2" key="8">
    <citation type="journal article" date="1990" name="Virology">
        <title>The complete DNA sequence of vaccinia virus.</title>
        <authorList>
            <person name="Goebel S.J."/>
            <person name="Johnson G.P."/>
            <person name="Perkus M.E."/>
            <person name="Davis S.W."/>
            <person name="Winslow J.P."/>
            <person name="Paoletti E."/>
        </authorList>
    </citation>
    <scope>NUCLEOTIDE SEQUENCE [LARGE SCALE GENOMIC DNA]</scope>
    <source>
        <strain evidence="2">Kasza</strain>
    </source>
</reference>
<protein>
    <submittedName>
        <fullName evidence="1">Gp124R</fullName>
    </submittedName>
</protein>
<dbReference type="EMBL" id="AF170722">
    <property type="protein sequence ID" value="AAF18007.1"/>
    <property type="molecule type" value="Genomic_DNA"/>
</dbReference>
<reference evidence="2" key="15">
    <citation type="journal article" date="1993" name="Proc. Natl. Acad. Sci. U.S.A.">
        <title>Identification of a poxvirus gene encoding a uracil-DNA glycosylase.</title>
        <authorList>
            <person name="Upton C."/>
            <person name="Stuart D.T."/>
            <person name="McFadden G."/>
        </authorList>
    </citation>
    <scope>NUCLEOTIDE SEQUENCE [LARGE SCALE GENOMIC DNA]</scope>
    <source>
        <strain evidence="2">Kasza</strain>
    </source>
</reference>
<reference evidence="2" key="11">
    <citation type="journal article" date="1991" name="Virology">
        <title>Identification and DNA sequence of the large subunit of the capping enzyme from Shope fibroma virus.</title>
        <authorList>
            <person name="Upton C."/>
            <person name="Stuart D."/>
            <person name="McFadden G."/>
        </authorList>
    </citation>
    <scope>NUCLEOTIDE SEQUENCE [LARGE SCALE GENOMIC DNA]</scope>
    <source>
        <strain evidence="2">Kasza</strain>
    </source>
</reference>
<dbReference type="SUPFAM" id="SSF51182">
    <property type="entry name" value="RmlC-like cupins"/>
    <property type="match status" value="1"/>
</dbReference>
<organismHost>
    <name type="scientific">Oryctolagus cuniculus</name>
    <name type="common">Rabbit</name>
    <dbReference type="NCBI Taxonomy" id="9986"/>
</organismHost>
<accession>Q9Q8V4</accession>
<proteinExistence type="predicted"/>
<reference evidence="2" key="2">
    <citation type="journal article" date="1986" name="J. Virol.">
        <title>Identification and nucleotide sequence of the thymidine kinase gene of Shope fibroma virus.</title>
        <authorList>
            <person name="Upton C."/>
            <person name="McFadden G."/>
        </authorList>
    </citation>
    <scope>NUCLEOTIDE SEQUENCE [LARGE SCALE GENOMIC DNA]</scope>
    <source>
        <strain evidence="2">Kasza</strain>
    </source>
</reference>
<reference evidence="2" key="17">
    <citation type="journal article" date="1994" name="Virology">
        <title>Characterization of the Shope fibroma virus DNA ligase gene.</title>
        <authorList>
            <person name="Parks R.J."/>
            <person name="Lichty B.D."/>
            <person name="Karakis C."/>
            <person name="Evans D.H."/>
        </authorList>
    </citation>
    <scope>NUCLEOTIDE SEQUENCE [LARGE SCALE GENOMIC DNA]</scope>
    <source>
        <strain evidence="2">Kasza</strain>
    </source>
</reference>
<reference evidence="2" key="16">
    <citation type="journal article" date="1994" name="J. Virol.">
        <title>A poxvirus protein with a RING finger motif binds zinc and localizes in virus factories.</title>
        <authorList>
            <person name="Upton C."/>
            <person name="Schiff L."/>
            <person name="Rice S.A."/>
            <person name="Dowdeswell T."/>
            <person name="Yang X."/>
            <person name="McFadden G."/>
        </authorList>
    </citation>
    <scope>NUCLEOTIDE SEQUENCE [LARGE SCALE GENOMIC DNA]</scope>
    <source>
        <strain evidence="2">Kasza</strain>
    </source>
</reference>
<name>Q9Q8V4_RFVKA</name>
<reference evidence="2" key="14">
    <citation type="journal article" date="1992" name="Virus Res.">
        <title>Sequence and analysis of the BamHI 'D' fragment of Shope fibroma virus: comparison with similar regions of related poxviruses.</title>
        <authorList>
            <person name="Strayer D.S."/>
            <person name="Jerng H.H."/>
        </authorList>
    </citation>
    <scope>NUCLEOTIDE SEQUENCE [LARGE SCALE GENOMIC DNA]</scope>
    <source>
        <strain evidence="2">Kasza</strain>
    </source>
</reference>
<dbReference type="RefSeq" id="NP_052013.1">
    <property type="nucleotide sequence ID" value="NC_001266.1"/>
</dbReference>
<dbReference type="InterPro" id="IPR011051">
    <property type="entry name" value="RmlC_Cupin_sf"/>
</dbReference>
<sequence length="286" mass="32659">MLKRVSVTSHVIEYMKKLSQNELLTDDEEELVKTIINEFTQENVVEILNITSVTVNLTNLNGYSVIDFKDVNIKPQRIIEHYGNYMFESNEYAFVLCVGGTSRMESENSDSKQAYSIKKGDAVNVNLKTKYRILTNDKNLQLVVLTYVSRCPFVHYKNVVFSEDSIVFDAFVGCRFALFRLVSDYDGEILEDILILNGTYYHSCSMKKANIISLKSILTKYSLYPIELDYVPNSGHPTELELLELSLGEETVQAISNSTNYRETCSLSGIKYKLFVVYGVTCYSFL</sequence>
<reference evidence="2" key="5">
    <citation type="journal article" date="1987" name="Virology">
        <title>Tumorigenic poxviruses: genomic organization and DNA sequence of the telomeric region of the Shope fibroma virus genome.</title>
        <authorList>
            <person name="Upton C."/>
            <person name="DeLange A.M."/>
            <person name="McFadden G."/>
        </authorList>
    </citation>
    <scope>NUCLEOTIDE SEQUENCE [LARGE SCALE GENOMIC DNA]</scope>
    <source>
        <strain evidence="2">Kasza</strain>
    </source>
</reference>
<reference evidence="1 2" key="23">
    <citation type="journal article" date="1999" name="Virology">
        <title>The complete genome sequence of shope (Rabbit) fibroma virus.</title>
        <authorList>
            <person name="Willer D.O."/>
            <person name="McFadden G."/>
            <person name="Evans D.H."/>
        </authorList>
    </citation>
    <scope>NUCLEOTIDE SEQUENCE [LARGE SCALE GENOMIC DNA]</scope>
    <source>
        <strain evidence="1 2">Kasza</strain>
    </source>
</reference>
<gene>
    <name evidence="1" type="primary">s124R</name>
</gene>